<dbReference type="InterPro" id="IPR000917">
    <property type="entry name" value="Sulfatase_N"/>
</dbReference>
<dbReference type="Proteomes" id="UP001156666">
    <property type="component" value="Unassembled WGS sequence"/>
</dbReference>
<evidence type="ECO:0000313" key="6">
    <source>
        <dbReference type="Proteomes" id="UP001156666"/>
    </source>
</evidence>
<gene>
    <name evidence="5" type="ORF">GCM10007940_16920</name>
</gene>
<feature type="chain" id="PRO_5041463121" evidence="3">
    <location>
        <begin position="23"/>
        <end position="698"/>
    </location>
</feature>
<proteinExistence type="inferred from homology"/>
<dbReference type="InterPro" id="IPR011658">
    <property type="entry name" value="PA14_dom"/>
</dbReference>
<accession>A0AA37SPK2</accession>
<sequence>MKKLLSLCLLATFLLSGTSVFCQNSNIDLEEKPNIIFIFTDDLGVGDIGVLYQNERKRLGVKSEPWTSTPQLDRMAQEGAILSNHYSAAPVCAPSRASLLTGLSQGHANVRNNQFDKALADNHTMANVLQKAGYNTAAIGKWGLQGDKRWSKDGDAWPGHPNKRGFDYFYGYMRHKDGHEHYPHEGVYRGAKSVYENEREITSGLNKCFTGDLWTAIAKKWITDQVKEDEKPFFMFLAYDTPHAVLELPTQAYPKGGGLNGGVQWIGKEGEMINTASGEVDSYVHDEYARATYDDDRDETTAEVPWPDTYKRYATGVRRIDDGVGDIIQLLKDLDIDDNTMIVFSSDNGPSKESYLPKGYVSYRPDFFNSFGEFDGIKRDVLEGGVRVPLIVRWPKKIKANSVVDMPSISYDWLPTFTDAAGIPGPAIIDGVSLLPSLTGSGKQRESLVYVEYQNNGKTPKYEEFSPKNRNRVRKEMQMIRKGDLIGLRYNIGNVDDDFEIYDIVNDPQQSKDLAQQDEEMQALNGWMKDRVLQIRRPDTSAARPYDSAVVPAVNVKKKKGLLYKSFAGNFPWLPEMVSMKEESTGMVKSINDFKLDKKAGNLLLIEGFIEVPEGGEYVFTLSAKEKALMKIHDATIIDADYNYEANDEISAEILLEKGVHPIKIYVQNSGKAKAPIDLQWQGPNFEKAEISGSVLFH</sequence>
<dbReference type="Pfam" id="PF00884">
    <property type="entry name" value="Sulfatase"/>
    <property type="match status" value="1"/>
</dbReference>
<dbReference type="SUPFAM" id="SSF56988">
    <property type="entry name" value="Anthrax protective antigen"/>
    <property type="match status" value="1"/>
</dbReference>
<dbReference type="EMBL" id="BSOH01000007">
    <property type="protein sequence ID" value="GLR17077.1"/>
    <property type="molecule type" value="Genomic_DNA"/>
</dbReference>
<dbReference type="PANTHER" id="PTHR43751">
    <property type="entry name" value="SULFATASE"/>
    <property type="match status" value="1"/>
</dbReference>
<dbReference type="SUPFAM" id="SSF53649">
    <property type="entry name" value="Alkaline phosphatase-like"/>
    <property type="match status" value="1"/>
</dbReference>
<evidence type="ECO:0000259" key="4">
    <source>
        <dbReference type="PROSITE" id="PS51820"/>
    </source>
</evidence>
<dbReference type="PROSITE" id="PS00523">
    <property type="entry name" value="SULFATASE_1"/>
    <property type="match status" value="1"/>
</dbReference>
<dbReference type="RefSeq" id="WP_235290744.1">
    <property type="nucleotide sequence ID" value="NZ_BSOH01000007.1"/>
</dbReference>
<dbReference type="Gene3D" id="3.40.720.10">
    <property type="entry name" value="Alkaline Phosphatase, subunit A"/>
    <property type="match status" value="1"/>
</dbReference>
<feature type="signal peptide" evidence="3">
    <location>
        <begin position="1"/>
        <end position="22"/>
    </location>
</feature>
<evidence type="ECO:0000256" key="2">
    <source>
        <dbReference type="ARBA" id="ARBA00022801"/>
    </source>
</evidence>
<name>A0AA37SPK2_9BACT</name>
<dbReference type="InterPro" id="IPR017850">
    <property type="entry name" value="Alkaline_phosphatase_core_sf"/>
</dbReference>
<dbReference type="AlphaFoldDB" id="A0AA37SPK2"/>
<reference evidence="5" key="1">
    <citation type="journal article" date="2014" name="Int. J. Syst. Evol. Microbiol.">
        <title>Complete genome sequence of Corynebacterium casei LMG S-19264T (=DSM 44701T), isolated from a smear-ripened cheese.</title>
        <authorList>
            <consortium name="US DOE Joint Genome Institute (JGI-PGF)"/>
            <person name="Walter F."/>
            <person name="Albersmeier A."/>
            <person name="Kalinowski J."/>
            <person name="Ruckert C."/>
        </authorList>
    </citation>
    <scope>NUCLEOTIDE SEQUENCE</scope>
    <source>
        <strain evidence="5">NBRC 108769</strain>
    </source>
</reference>
<keyword evidence="6" id="KW-1185">Reference proteome</keyword>
<evidence type="ECO:0000256" key="1">
    <source>
        <dbReference type="ARBA" id="ARBA00008779"/>
    </source>
</evidence>
<dbReference type="PANTHER" id="PTHR43751:SF3">
    <property type="entry name" value="SULFATASE N-TERMINAL DOMAIN-CONTAINING PROTEIN"/>
    <property type="match status" value="1"/>
</dbReference>
<dbReference type="PROSITE" id="PS51820">
    <property type="entry name" value="PA14"/>
    <property type="match status" value="1"/>
</dbReference>
<comment type="similarity">
    <text evidence="1">Belongs to the sulfatase family.</text>
</comment>
<dbReference type="GO" id="GO:0016787">
    <property type="term" value="F:hydrolase activity"/>
    <property type="evidence" value="ECO:0007669"/>
    <property type="project" value="UniProtKB-KW"/>
</dbReference>
<keyword evidence="2" id="KW-0378">Hydrolase</keyword>
<dbReference type="InterPro" id="IPR052701">
    <property type="entry name" value="GAG_Ulvan_Degrading_Sulfatases"/>
</dbReference>
<dbReference type="InterPro" id="IPR037524">
    <property type="entry name" value="PA14/GLEYA"/>
</dbReference>
<dbReference type="Gene3D" id="3.90.182.10">
    <property type="entry name" value="Toxin - Anthrax Protective Antigen,domain 1"/>
    <property type="match status" value="1"/>
</dbReference>
<protein>
    <submittedName>
        <fullName evidence="5">N-acetylgalactosamine-6-sulfatase</fullName>
    </submittedName>
</protein>
<dbReference type="SMART" id="SM00758">
    <property type="entry name" value="PA14"/>
    <property type="match status" value="1"/>
</dbReference>
<evidence type="ECO:0000313" key="5">
    <source>
        <dbReference type="EMBL" id="GLR17077.1"/>
    </source>
</evidence>
<keyword evidence="3" id="KW-0732">Signal</keyword>
<comment type="caution">
    <text evidence="5">The sequence shown here is derived from an EMBL/GenBank/DDBJ whole genome shotgun (WGS) entry which is preliminary data.</text>
</comment>
<reference evidence="5" key="2">
    <citation type="submission" date="2023-01" db="EMBL/GenBank/DDBJ databases">
        <title>Draft genome sequence of Portibacter lacus strain NBRC 108769.</title>
        <authorList>
            <person name="Sun Q."/>
            <person name="Mori K."/>
        </authorList>
    </citation>
    <scope>NUCLEOTIDE SEQUENCE</scope>
    <source>
        <strain evidence="5">NBRC 108769</strain>
    </source>
</reference>
<dbReference type="Pfam" id="PF07691">
    <property type="entry name" value="PA14"/>
    <property type="match status" value="1"/>
</dbReference>
<feature type="domain" description="PA14" evidence="4">
    <location>
        <begin position="557"/>
        <end position="695"/>
    </location>
</feature>
<organism evidence="5 6">
    <name type="scientific">Portibacter lacus</name>
    <dbReference type="NCBI Taxonomy" id="1099794"/>
    <lineage>
        <taxon>Bacteria</taxon>
        <taxon>Pseudomonadati</taxon>
        <taxon>Bacteroidota</taxon>
        <taxon>Saprospiria</taxon>
        <taxon>Saprospirales</taxon>
        <taxon>Haliscomenobacteraceae</taxon>
        <taxon>Portibacter</taxon>
    </lineage>
</organism>
<dbReference type="CDD" id="cd16145">
    <property type="entry name" value="ARS_like"/>
    <property type="match status" value="1"/>
</dbReference>
<evidence type="ECO:0000256" key="3">
    <source>
        <dbReference type="SAM" id="SignalP"/>
    </source>
</evidence>
<dbReference type="InterPro" id="IPR024607">
    <property type="entry name" value="Sulfatase_CS"/>
</dbReference>